<comment type="similarity">
    <text evidence="2">Belongs to the TPS (TC 1.B.20) family.</text>
</comment>
<keyword evidence="4" id="KW-0812">Transmembrane</keyword>
<keyword evidence="5" id="KW-0406">Ion transport</keyword>
<evidence type="ECO:0000256" key="1">
    <source>
        <dbReference type="ARBA" id="ARBA00004442"/>
    </source>
</evidence>
<keyword evidence="6" id="KW-0472">Membrane</keyword>
<keyword evidence="7" id="KW-0998">Cell outer membrane</keyword>
<dbReference type="GO" id="GO:0008320">
    <property type="term" value="F:protein transmembrane transporter activity"/>
    <property type="evidence" value="ECO:0007669"/>
    <property type="project" value="TreeGrafter"/>
</dbReference>
<keyword evidence="13" id="KW-1185">Reference proteome</keyword>
<evidence type="ECO:0000256" key="5">
    <source>
        <dbReference type="ARBA" id="ARBA00023065"/>
    </source>
</evidence>
<dbReference type="InterPro" id="IPR013686">
    <property type="entry name" value="Polypept-transport_assoc_ShlB"/>
</dbReference>
<gene>
    <name evidence="12" type="primary">fhaC_1</name>
    <name evidence="12" type="ORF">NCTC12872_01147</name>
</gene>
<dbReference type="PIRSF" id="PIRSF029745">
    <property type="entry name" value="FhaC"/>
    <property type="match status" value="1"/>
</dbReference>
<dbReference type="GO" id="GO:0046819">
    <property type="term" value="P:protein secretion by the type V secretion system"/>
    <property type="evidence" value="ECO:0007669"/>
    <property type="project" value="TreeGrafter"/>
</dbReference>
<evidence type="ECO:0000256" key="3">
    <source>
        <dbReference type="ARBA" id="ARBA00022452"/>
    </source>
</evidence>
<dbReference type="InterPro" id="IPR035251">
    <property type="entry name" value="ShlB_POTRA"/>
</dbReference>
<evidence type="ECO:0000259" key="10">
    <source>
        <dbReference type="Pfam" id="PF08479"/>
    </source>
</evidence>
<evidence type="ECO:0000313" key="13">
    <source>
        <dbReference type="Proteomes" id="UP000255417"/>
    </source>
</evidence>
<dbReference type="PANTHER" id="PTHR34597">
    <property type="entry name" value="SLR1661 PROTEIN"/>
    <property type="match status" value="1"/>
</dbReference>
<name>A0A379C9W0_9PAST</name>
<keyword evidence="3" id="KW-1134">Transmembrane beta strand</keyword>
<feature type="domain" description="Polypeptide-transport-associated ShlB-type" evidence="10">
    <location>
        <begin position="108"/>
        <end position="156"/>
    </location>
</feature>
<dbReference type="Pfam" id="PF08479">
    <property type="entry name" value="POTRA_2"/>
    <property type="match status" value="1"/>
</dbReference>
<evidence type="ECO:0000256" key="8">
    <source>
        <dbReference type="SAM" id="SignalP"/>
    </source>
</evidence>
<evidence type="ECO:0000256" key="4">
    <source>
        <dbReference type="ARBA" id="ARBA00022692"/>
    </source>
</evidence>
<comment type="subcellular location">
    <subcellularLocation>
        <location evidence="1">Cell outer membrane</location>
    </subcellularLocation>
</comment>
<dbReference type="RefSeq" id="WP_115315661.1">
    <property type="nucleotide sequence ID" value="NZ_LWIF01000001.1"/>
</dbReference>
<sequence>MRSFSVTLLLPLSISFAFANTSDISIQKIDTQNQQRQLLQDKIREQKLNTQQDVKFDIQSNKLTLPHQEYPCYPIHKITLTDYSSSKTSSQFTPLLQATFKDLKLSFPHCLGGEGLNIVMKQLQNKILEKGFITSRVVATEQDLHSGILALTVIKGKVRHFIVEDHSKIARFSTLSAWSAIALKSGDVLNVRDIEQSLENLKRVPTAQANIEILPAQGTSDVGESDLKISYTQHFPFRLTLGLDDSGSTSTGKFQGSATFSVDNLFTANDLFYTSLTHSLKTKEDDNGKRGTQNFSFHYSFPVGYWLFSLDQSKNKYHQEVFGAFQNYIYSGESNTQKATASYTLYRDNQRKTSLWGGIWIRESDSFIDDEKIEVQHRNTAGWQVGLKHKEYFKHSTLDFGLSYKRGTGAFNAEAAPEELFNEGTSRFKLISANVSLTTPFNIAESSWQHSLKFNGQYNRTPLTSQDRFSIGGRYTVRGFNGEVTLSGNRGWTVQNDISWLINPARQAYFGVDYGKVYQQQSDSLGNELSGAVLGMKGAQWGINYDLFFGVPLHMPKGFRTSDVVAGFNLSYQF</sequence>
<evidence type="ECO:0000256" key="2">
    <source>
        <dbReference type="ARBA" id="ARBA00009055"/>
    </source>
</evidence>
<proteinExistence type="inferred from homology"/>
<evidence type="ECO:0000259" key="9">
    <source>
        <dbReference type="Pfam" id="PF03865"/>
    </source>
</evidence>
<dbReference type="AlphaFoldDB" id="A0A379C9W0"/>
<keyword evidence="8" id="KW-0732">Signal</keyword>
<dbReference type="Gene3D" id="2.40.160.50">
    <property type="entry name" value="membrane protein fhac: a member of the omp85/tpsb transporter family"/>
    <property type="match status" value="1"/>
</dbReference>
<feature type="domain" description="Haemolysin activator HlyB C-terminal" evidence="9">
    <location>
        <begin position="223"/>
        <end position="538"/>
    </location>
</feature>
<dbReference type="GO" id="GO:0009279">
    <property type="term" value="C:cell outer membrane"/>
    <property type="evidence" value="ECO:0007669"/>
    <property type="project" value="UniProtKB-SubCell"/>
</dbReference>
<dbReference type="GO" id="GO:0006811">
    <property type="term" value="P:monoatomic ion transport"/>
    <property type="evidence" value="ECO:0007669"/>
    <property type="project" value="UniProtKB-KW"/>
</dbReference>
<evidence type="ECO:0000259" key="11">
    <source>
        <dbReference type="Pfam" id="PF17287"/>
    </source>
</evidence>
<dbReference type="Gene3D" id="3.10.20.310">
    <property type="entry name" value="membrane protein fhac"/>
    <property type="match status" value="1"/>
</dbReference>
<dbReference type="FunFam" id="2.40.160.50:FF:000009">
    <property type="entry name" value="Putative hemolysin activator protein"/>
    <property type="match status" value="1"/>
</dbReference>
<evidence type="ECO:0000256" key="7">
    <source>
        <dbReference type="ARBA" id="ARBA00023237"/>
    </source>
</evidence>
<feature type="chain" id="PRO_5016780246" evidence="8">
    <location>
        <begin position="20"/>
        <end position="574"/>
    </location>
</feature>
<evidence type="ECO:0000256" key="6">
    <source>
        <dbReference type="ARBA" id="ARBA00023136"/>
    </source>
</evidence>
<feature type="domain" description="ShlB POTRA" evidence="11">
    <location>
        <begin position="173"/>
        <end position="215"/>
    </location>
</feature>
<dbReference type="GO" id="GO:0098046">
    <property type="term" value="C:type V protein secretion system complex"/>
    <property type="evidence" value="ECO:0007669"/>
    <property type="project" value="TreeGrafter"/>
</dbReference>
<feature type="signal peptide" evidence="8">
    <location>
        <begin position="1"/>
        <end position="19"/>
    </location>
</feature>
<dbReference type="PANTHER" id="PTHR34597:SF3">
    <property type="entry name" value="OUTER MEMBRANE TRANSPORTER CDIB"/>
    <property type="match status" value="1"/>
</dbReference>
<dbReference type="Proteomes" id="UP000255417">
    <property type="component" value="Unassembled WGS sequence"/>
</dbReference>
<reference evidence="12 13" key="1">
    <citation type="submission" date="2018-06" db="EMBL/GenBank/DDBJ databases">
        <authorList>
            <consortium name="Pathogen Informatics"/>
            <person name="Doyle S."/>
        </authorList>
    </citation>
    <scope>NUCLEOTIDE SEQUENCE [LARGE SCALE GENOMIC DNA]</scope>
    <source>
        <strain evidence="12 13">NCTC12872</strain>
    </source>
</reference>
<dbReference type="Pfam" id="PF17287">
    <property type="entry name" value="POTRA_3"/>
    <property type="match status" value="1"/>
</dbReference>
<dbReference type="EMBL" id="UGTA01000001">
    <property type="protein sequence ID" value="SUB59172.1"/>
    <property type="molecule type" value="Genomic_DNA"/>
</dbReference>
<evidence type="ECO:0000313" key="12">
    <source>
        <dbReference type="EMBL" id="SUB59172.1"/>
    </source>
</evidence>
<dbReference type="InterPro" id="IPR027282">
    <property type="entry name" value="TPS"/>
</dbReference>
<dbReference type="Pfam" id="PF03865">
    <property type="entry name" value="ShlB"/>
    <property type="match status" value="1"/>
</dbReference>
<dbReference type="InterPro" id="IPR005565">
    <property type="entry name" value="Hemolysn_activator_HlyB_C"/>
</dbReference>
<protein>
    <submittedName>
        <fullName evidence="12">TpsB transporter</fullName>
    </submittedName>
</protein>
<keyword evidence="5" id="KW-0813">Transport</keyword>
<organism evidence="12 13">
    <name type="scientific">Phocoenobacter uteri</name>
    <dbReference type="NCBI Taxonomy" id="146806"/>
    <lineage>
        <taxon>Bacteria</taxon>
        <taxon>Pseudomonadati</taxon>
        <taxon>Pseudomonadota</taxon>
        <taxon>Gammaproteobacteria</taxon>
        <taxon>Pasteurellales</taxon>
        <taxon>Pasteurellaceae</taxon>
        <taxon>Phocoenobacter</taxon>
    </lineage>
</organism>
<dbReference type="OrthoDB" id="290122at2"/>
<dbReference type="InterPro" id="IPR051544">
    <property type="entry name" value="TPS_OM_transporter"/>
</dbReference>
<accession>A0A379C9W0</accession>